<evidence type="ECO:0000313" key="9">
    <source>
        <dbReference type="EMBL" id="KAF2801379.1"/>
    </source>
</evidence>
<evidence type="ECO:0000256" key="2">
    <source>
        <dbReference type="ARBA" id="ARBA00022692"/>
    </source>
</evidence>
<organism evidence="9">
    <name type="scientific">Mytilinidion resinicola</name>
    <dbReference type="NCBI Taxonomy" id="574789"/>
    <lineage>
        <taxon>Eukaryota</taxon>
        <taxon>Fungi</taxon>
        <taxon>Dikarya</taxon>
        <taxon>Ascomycota</taxon>
        <taxon>Pezizomycotina</taxon>
        <taxon>Dothideomycetes</taxon>
        <taxon>Pleosporomycetidae</taxon>
        <taxon>Mytilinidiales</taxon>
        <taxon>Mytilinidiaceae</taxon>
        <taxon>Mytilinidion</taxon>
    </lineage>
</organism>
<sequence>MRFLSYALISLATVASVIAADPTKNADEVKIQTAPAAKPSDDLDEVPQDTTFNSQKVPPMIDFEPGSIEKELPTGYWLVEYFSPMCVHCMRFKPTWQTLYEYYYTSKPLGAQKSSDALNSFTRYYNFKFARMNCIAYRDTCSAKNVENFPTIALYKDGEEVKKVVGEQTLAQLSKWVEETLETIRPGSRPADGPALPEVGAKRIDPEAKPKIAEEKDKDPAAGSAAASKHMELATPTAPSKGEPTKAKATPNPSGISVALTAEKFQKLVTNSRDPWFVKFYAPWCHHCQAMAPNWAQMSREMQGRLNIGEVNCDVEKRLCKDAKVKGYPTLFFFRGGERVEYNGLRGIGDLLDFVNKAVDIGSGVMDVDFDSFKEMEETEEVIFLYFYDHATTSEDFQALERLTLSLIGHAKLVKTNDPRLSERFKISTWPRFMVSRDGKPSYYTPLAPKDLRDHRKVLTWMKSVWLPIVPELTSSNAREIMDGKLVVLGILSRERSDEFILSKREIKNAAMEWMDKQAQMFQLERQELRNAKQLRIEEAEDRNDQRALRAAKSIRINMDEVEHKNVGFAWVDGVFWERWIRTTYGISVKDGEKVVINDEDNRKYWDLTINGDPIRPSRTSILETLKSIVTSPPRITPKSTTGAIERFFFQLRGVFGSHPWLAVGVLLGFLGAVGVWGRGRIRKGRVWGSGGYFQLNEKDGLLGGGAGGKVD</sequence>
<protein>
    <submittedName>
        <fullName evidence="9 11">Thioredoxin/protein disulfide isomerase</fullName>
    </submittedName>
</protein>
<dbReference type="RefSeq" id="XP_033568343.1">
    <property type="nucleotide sequence ID" value="XM_033728727.1"/>
</dbReference>
<reference evidence="9 11" key="1">
    <citation type="journal article" date="2020" name="Stud. Mycol.">
        <title>101 Dothideomycetes genomes: a test case for predicting lifestyles and emergence of pathogens.</title>
        <authorList>
            <person name="Haridas S."/>
            <person name="Albert R."/>
            <person name="Binder M."/>
            <person name="Bloem J."/>
            <person name="Labutti K."/>
            <person name="Salamov A."/>
            <person name="Andreopoulos B."/>
            <person name="Baker S."/>
            <person name="Barry K."/>
            <person name="Bills G."/>
            <person name="Bluhm B."/>
            <person name="Cannon C."/>
            <person name="Castanera R."/>
            <person name="Culley D."/>
            <person name="Daum C."/>
            <person name="Ezra D."/>
            <person name="Gonzalez J."/>
            <person name="Henrissat B."/>
            <person name="Kuo A."/>
            <person name="Liang C."/>
            <person name="Lipzen A."/>
            <person name="Lutzoni F."/>
            <person name="Magnuson J."/>
            <person name="Mondo S."/>
            <person name="Nolan M."/>
            <person name="Ohm R."/>
            <person name="Pangilinan J."/>
            <person name="Park H.-J."/>
            <person name="Ramirez L."/>
            <person name="Alfaro M."/>
            <person name="Sun H."/>
            <person name="Tritt A."/>
            <person name="Yoshinaga Y."/>
            <person name="Zwiers L.-H."/>
            <person name="Turgeon B."/>
            <person name="Goodwin S."/>
            <person name="Spatafora J."/>
            <person name="Crous P."/>
            <person name="Grigoriev I."/>
        </authorList>
    </citation>
    <scope>NUCLEOTIDE SEQUENCE</scope>
    <source>
        <strain evidence="9 11">CBS 304.34</strain>
    </source>
</reference>
<reference evidence="11" key="3">
    <citation type="submission" date="2025-04" db="UniProtKB">
        <authorList>
            <consortium name="RefSeq"/>
        </authorList>
    </citation>
    <scope>IDENTIFICATION</scope>
    <source>
        <strain evidence="11">CBS 304.34</strain>
    </source>
</reference>
<keyword evidence="2 6" id="KW-0812">Transmembrane</keyword>
<dbReference type="InterPro" id="IPR036249">
    <property type="entry name" value="Thioredoxin-like_sf"/>
</dbReference>
<evidence type="ECO:0000256" key="6">
    <source>
        <dbReference type="SAM" id="Phobius"/>
    </source>
</evidence>
<dbReference type="GO" id="GO:0016853">
    <property type="term" value="F:isomerase activity"/>
    <property type="evidence" value="ECO:0007669"/>
    <property type="project" value="UniProtKB-KW"/>
</dbReference>
<accession>A0A6A6XYC6</accession>
<evidence type="ECO:0000313" key="11">
    <source>
        <dbReference type="RefSeq" id="XP_033568343.1"/>
    </source>
</evidence>
<comment type="subcellular location">
    <subcellularLocation>
        <location evidence="1">Membrane</location>
        <topology evidence="1">Single-pass membrane protein</topology>
    </subcellularLocation>
</comment>
<feature type="compositionally biased region" description="Basic and acidic residues" evidence="5">
    <location>
        <begin position="200"/>
        <end position="220"/>
    </location>
</feature>
<dbReference type="AlphaFoldDB" id="A0A6A6XYC6"/>
<evidence type="ECO:0000256" key="7">
    <source>
        <dbReference type="SAM" id="SignalP"/>
    </source>
</evidence>
<dbReference type="InterPro" id="IPR052250">
    <property type="entry name" value="PDI_TMX3"/>
</dbReference>
<keyword evidence="7" id="KW-0732">Signal</keyword>
<dbReference type="Gene3D" id="3.40.30.10">
    <property type="entry name" value="Glutaredoxin"/>
    <property type="match status" value="2"/>
</dbReference>
<dbReference type="Proteomes" id="UP000504636">
    <property type="component" value="Unplaced"/>
</dbReference>
<evidence type="ECO:0000313" key="10">
    <source>
        <dbReference type="Proteomes" id="UP000504636"/>
    </source>
</evidence>
<evidence type="ECO:0000256" key="4">
    <source>
        <dbReference type="ARBA" id="ARBA00023136"/>
    </source>
</evidence>
<feature type="chain" id="PRO_5044628741" evidence="7">
    <location>
        <begin position="20"/>
        <end position="712"/>
    </location>
</feature>
<dbReference type="SUPFAM" id="SSF52833">
    <property type="entry name" value="Thioredoxin-like"/>
    <property type="match status" value="3"/>
</dbReference>
<dbReference type="GeneID" id="54469620"/>
<feature type="transmembrane region" description="Helical" evidence="6">
    <location>
        <begin position="660"/>
        <end position="678"/>
    </location>
</feature>
<evidence type="ECO:0000256" key="5">
    <source>
        <dbReference type="SAM" id="MobiDB-lite"/>
    </source>
</evidence>
<dbReference type="GO" id="GO:0016020">
    <property type="term" value="C:membrane"/>
    <property type="evidence" value="ECO:0007669"/>
    <property type="project" value="UniProtKB-SubCell"/>
</dbReference>
<keyword evidence="4 6" id="KW-0472">Membrane</keyword>
<dbReference type="EMBL" id="MU003731">
    <property type="protein sequence ID" value="KAF2801379.1"/>
    <property type="molecule type" value="Genomic_DNA"/>
</dbReference>
<keyword evidence="9 11" id="KW-0413">Isomerase</keyword>
<dbReference type="PANTHER" id="PTHR46426">
    <property type="entry name" value="PROTEIN DISULFIDE-ISOMERASE TMX3"/>
    <property type="match status" value="1"/>
</dbReference>
<gene>
    <name evidence="9 11" type="ORF">BDZ99DRAFT_577656</name>
</gene>
<dbReference type="PROSITE" id="PS51352">
    <property type="entry name" value="THIOREDOXIN_2"/>
    <property type="match status" value="2"/>
</dbReference>
<evidence type="ECO:0000256" key="3">
    <source>
        <dbReference type="ARBA" id="ARBA00022989"/>
    </source>
</evidence>
<feature type="signal peptide" evidence="7">
    <location>
        <begin position="1"/>
        <end position="19"/>
    </location>
</feature>
<feature type="domain" description="Thioredoxin" evidence="8">
    <location>
        <begin position="9"/>
        <end position="182"/>
    </location>
</feature>
<evidence type="ECO:0000259" key="8">
    <source>
        <dbReference type="PROSITE" id="PS51352"/>
    </source>
</evidence>
<evidence type="ECO:0000256" key="1">
    <source>
        <dbReference type="ARBA" id="ARBA00004167"/>
    </source>
</evidence>
<name>A0A6A6XYC6_9PEZI</name>
<keyword evidence="3 6" id="KW-1133">Transmembrane helix</keyword>
<keyword evidence="10" id="KW-1185">Reference proteome</keyword>
<dbReference type="PANTHER" id="PTHR46426:SF1">
    <property type="entry name" value="PROTEIN DISULFIDE-ISOMERASE TMX3"/>
    <property type="match status" value="1"/>
</dbReference>
<feature type="region of interest" description="Disordered" evidence="5">
    <location>
        <begin position="184"/>
        <end position="253"/>
    </location>
</feature>
<dbReference type="Pfam" id="PF00085">
    <property type="entry name" value="Thioredoxin"/>
    <property type="match status" value="2"/>
</dbReference>
<dbReference type="InterPro" id="IPR013766">
    <property type="entry name" value="Thioredoxin_domain"/>
</dbReference>
<reference evidence="11" key="2">
    <citation type="submission" date="2020-04" db="EMBL/GenBank/DDBJ databases">
        <authorList>
            <consortium name="NCBI Genome Project"/>
        </authorList>
    </citation>
    <scope>NUCLEOTIDE SEQUENCE</scope>
    <source>
        <strain evidence="11">CBS 304.34</strain>
    </source>
</reference>
<dbReference type="OrthoDB" id="72053at2759"/>
<dbReference type="CDD" id="cd02961">
    <property type="entry name" value="PDI_a_family"/>
    <property type="match status" value="2"/>
</dbReference>
<feature type="domain" description="Thioredoxin" evidence="8">
    <location>
        <begin position="239"/>
        <end position="360"/>
    </location>
</feature>
<proteinExistence type="predicted"/>
<dbReference type="GO" id="GO:0005783">
    <property type="term" value="C:endoplasmic reticulum"/>
    <property type="evidence" value="ECO:0007669"/>
    <property type="project" value="TreeGrafter"/>
</dbReference>